<dbReference type="EMBL" id="OU892278">
    <property type="protein sequence ID" value="CAG9764079.1"/>
    <property type="molecule type" value="Genomic_DNA"/>
</dbReference>
<organism evidence="1 2">
    <name type="scientific">Ceutorhynchus assimilis</name>
    <name type="common">cabbage seed weevil</name>
    <dbReference type="NCBI Taxonomy" id="467358"/>
    <lineage>
        <taxon>Eukaryota</taxon>
        <taxon>Metazoa</taxon>
        <taxon>Ecdysozoa</taxon>
        <taxon>Arthropoda</taxon>
        <taxon>Hexapoda</taxon>
        <taxon>Insecta</taxon>
        <taxon>Pterygota</taxon>
        <taxon>Neoptera</taxon>
        <taxon>Endopterygota</taxon>
        <taxon>Coleoptera</taxon>
        <taxon>Polyphaga</taxon>
        <taxon>Cucujiformia</taxon>
        <taxon>Curculionidae</taxon>
        <taxon>Ceutorhynchinae</taxon>
        <taxon>Ceutorhynchus</taxon>
    </lineage>
</organism>
<proteinExistence type="predicted"/>
<dbReference type="AlphaFoldDB" id="A0A9N9QGM6"/>
<gene>
    <name evidence="1" type="ORF">CEUTPL_LOCUS4725</name>
</gene>
<reference evidence="1" key="1">
    <citation type="submission" date="2022-01" db="EMBL/GenBank/DDBJ databases">
        <authorList>
            <person name="King R."/>
        </authorList>
    </citation>
    <scope>NUCLEOTIDE SEQUENCE</scope>
</reference>
<protein>
    <submittedName>
        <fullName evidence="1">Uncharacterized protein</fullName>
    </submittedName>
</protein>
<keyword evidence="2" id="KW-1185">Reference proteome</keyword>
<sequence>MPRNDLATNSQRVDFTRTVEERIFKTPPRPAAPKLTEMKDSYLLCHWTPPRDNHLDFTCQMPDTYRGVQPDINPGEMGYYKYLDFYMSENKSKFVSYKPEQMQKAREDFPTFYNTGGVHKGFKGELPGNLHGYKNLYDKRVFRIEYPNRILSNAPKRVPHFGMTSEYQSNYPKPAYSDFYPYVQENGLYFPEALPHSSPWQDLCPPAMYRSEYCHIGTGWPVRAVVDVNK</sequence>
<dbReference type="OrthoDB" id="382863at2759"/>
<name>A0A9N9QGM6_9CUCU</name>
<dbReference type="Proteomes" id="UP001152799">
    <property type="component" value="Chromosome 2"/>
</dbReference>
<evidence type="ECO:0000313" key="1">
    <source>
        <dbReference type="EMBL" id="CAG9764079.1"/>
    </source>
</evidence>
<accession>A0A9N9QGM6</accession>
<evidence type="ECO:0000313" key="2">
    <source>
        <dbReference type="Proteomes" id="UP001152799"/>
    </source>
</evidence>